<evidence type="ECO:0000256" key="13">
    <source>
        <dbReference type="SAM" id="Phobius"/>
    </source>
</evidence>
<keyword evidence="8 13" id="KW-1133">Transmembrane helix</keyword>
<keyword evidence="7 16" id="KW-0067">ATP-binding</keyword>
<evidence type="ECO:0000313" key="16">
    <source>
        <dbReference type="EMBL" id="PYI68832.1"/>
    </source>
</evidence>
<feature type="transmembrane region" description="Helical" evidence="13">
    <location>
        <begin position="916"/>
        <end position="936"/>
    </location>
</feature>
<dbReference type="InterPro" id="IPR027417">
    <property type="entry name" value="P-loop_NTPase"/>
</dbReference>
<dbReference type="PANTHER" id="PTHR43394:SF1">
    <property type="entry name" value="ATP-BINDING CASSETTE SUB-FAMILY B MEMBER 10, MITOCHONDRIAL"/>
    <property type="match status" value="1"/>
</dbReference>
<evidence type="ECO:0000256" key="4">
    <source>
        <dbReference type="ARBA" id="ARBA00022519"/>
    </source>
</evidence>
<proteinExistence type="inferred from homology"/>
<evidence type="ECO:0000256" key="12">
    <source>
        <dbReference type="SAM" id="MobiDB-lite"/>
    </source>
</evidence>
<dbReference type="InterPro" id="IPR039421">
    <property type="entry name" value="Type_1_exporter"/>
</dbReference>
<dbReference type="FunFam" id="3.40.50.300:FF:000299">
    <property type="entry name" value="ABC transporter ATP-binding protein/permease"/>
    <property type="match status" value="1"/>
</dbReference>
<comment type="similarity">
    <text evidence="11">Belongs to the ABC transporter superfamily. Lipid exporter (TC 3.A.1.106) family.</text>
</comment>
<reference evidence="16 17" key="1">
    <citation type="submission" date="2018-05" db="EMBL/GenBank/DDBJ databases">
        <title>Genetic diversity of glacier-inhabiting Cryobacterium bacteria in China and description of Cryobacterium mengkeensis sp. nov. and Arthrobacter glacialis sp. nov.</title>
        <authorList>
            <person name="Liu Q."/>
            <person name="Xin Y.-H."/>
        </authorList>
    </citation>
    <scope>NUCLEOTIDE SEQUENCE [LARGE SCALE GENOMIC DNA]</scope>
    <source>
        <strain evidence="16 17">LI2</strain>
    </source>
</reference>
<dbReference type="GO" id="GO:0016887">
    <property type="term" value="F:ATP hydrolysis activity"/>
    <property type="evidence" value="ECO:0007669"/>
    <property type="project" value="InterPro"/>
</dbReference>
<evidence type="ECO:0000256" key="8">
    <source>
        <dbReference type="ARBA" id="ARBA00022989"/>
    </source>
</evidence>
<evidence type="ECO:0000259" key="15">
    <source>
        <dbReference type="PROSITE" id="PS50929"/>
    </source>
</evidence>
<feature type="transmembrane region" description="Helical" evidence="13">
    <location>
        <begin position="942"/>
        <end position="960"/>
    </location>
</feature>
<feature type="transmembrane region" description="Helical" evidence="13">
    <location>
        <begin position="44"/>
        <end position="63"/>
    </location>
</feature>
<comment type="caution">
    <text evidence="16">The sequence shown here is derived from an EMBL/GenBank/DDBJ whole genome shotgun (WGS) entry which is preliminary data.</text>
</comment>
<evidence type="ECO:0000256" key="1">
    <source>
        <dbReference type="ARBA" id="ARBA00004429"/>
    </source>
</evidence>
<feature type="transmembrane region" description="Helical" evidence="13">
    <location>
        <begin position="729"/>
        <end position="750"/>
    </location>
</feature>
<keyword evidence="4" id="KW-0997">Cell inner membrane</keyword>
<comment type="subcellular location">
    <subcellularLocation>
        <location evidence="1">Cell inner membrane</location>
        <topology evidence="1">Multi-pass membrane protein</topology>
    </subcellularLocation>
</comment>
<keyword evidence="3" id="KW-1003">Cell membrane</keyword>
<dbReference type="InterPro" id="IPR036640">
    <property type="entry name" value="ABC1_TM_sf"/>
</dbReference>
<dbReference type="GO" id="GO:0015421">
    <property type="term" value="F:ABC-type oligopeptide transporter activity"/>
    <property type="evidence" value="ECO:0007669"/>
    <property type="project" value="TreeGrafter"/>
</dbReference>
<accession>A0A2V5LD48</accession>
<dbReference type="SUPFAM" id="SSF52540">
    <property type="entry name" value="P-loop containing nucleoside triphosphate hydrolases"/>
    <property type="match status" value="2"/>
</dbReference>
<dbReference type="OrthoDB" id="9806127at2"/>
<feature type="domain" description="ABC transmembrane type-1" evidence="15">
    <location>
        <begin position="8"/>
        <end position="288"/>
    </location>
</feature>
<feature type="transmembrane region" description="Helical" evidence="13">
    <location>
        <begin position="112"/>
        <end position="133"/>
    </location>
</feature>
<dbReference type="InterPro" id="IPR011527">
    <property type="entry name" value="ABC1_TM_dom"/>
</dbReference>
<feature type="region of interest" description="Disordered" evidence="12">
    <location>
        <begin position="590"/>
        <end position="615"/>
    </location>
</feature>
<feature type="transmembrane region" description="Helical" evidence="13">
    <location>
        <begin position="838"/>
        <end position="856"/>
    </location>
</feature>
<feature type="domain" description="ABC transporter" evidence="14">
    <location>
        <begin position="322"/>
        <end position="561"/>
    </location>
</feature>
<name>A0A2V5LD48_9MICC</name>
<dbReference type="InterPro" id="IPR017871">
    <property type="entry name" value="ABC_transporter-like_CS"/>
</dbReference>
<dbReference type="PROSITE" id="PS50893">
    <property type="entry name" value="ABC_TRANSPORTER_2"/>
    <property type="match status" value="2"/>
</dbReference>
<feature type="domain" description="ABC transmembrane type-1" evidence="15">
    <location>
        <begin position="697"/>
        <end position="979"/>
    </location>
</feature>
<dbReference type="InterPro" id="IPR003593">
    <property type="entry name" value="AAA+_ATPase"/>
</dbReference>
<comment type="similarity">
    <text evidence="10">Belongs to the ABC transporter superfamily. Siderophore-Fe(3+) uptake transporter (SIUT) (TC 3.A.1.21) family.</text>
</comment>
<dbReference type="PANTHER" id="PTHR43394">
    <property type="entry name" value="ATP-DEPENDENT PERMEASE MDL1, MITOCHONDRIAL"/>
    <property type="match status" value="1"/>
</dbReference>
<organism evidence="16 17">
    <name type="scientific">Arthrobacter livingstonensis</name>
    <dbReference type="NCBI Taxonomy" id="670078"/>
    <lineage>
        <taxon>Bacteria</taxon>
        <taxon>Bacillati</taxon>
        <taxon>Actinomycetota</taxon>
        <taxon>Actinomycetes</taxon>
        <taxon>Micrococcales</taxon>
        <taxon>Micrococcaceae</taxon>
        <taxon>Arthrobacter</taxon>
    </lineage>
</organism>
<evidence type="ECO:0000256" key="9">
    <source>
        <dbReference type="ARBA" id="ARBA00023136"/>
    </source>
</evidence>
<dbReference type="GO" id="GO:0005524">
    <property type="term" value="F:ATP binding"/>
    <property type="evidence" value="ECO:0007669"/>
    <property type="project" value="UniProtKB-KW"/>
</dbReference>
<dbReference type="SMART" id="SM00382">
    <property type="entry name" value="AAA"/>
    <property type="match status" value="2"/>
</dbReference>
<evidence type="ECO:0000256" key="6">
    <source>
        <dbReference type="ARBA" id="ARBA00022741"/>
    </source>
</evidence>
<evidence type="ECO:0000259" key="14">
    <source>
        <dbReference type="PROSITE" id="PS50893"/>
    </source>
</evidence>
<evidence type="ECO:0000256" key="5">
    <source>
        <dbReference type="ARBA" id="ARBA00022692"/>
    </source>
</evidence>
<dbReference type="PROSITE" id="PS50929">
    <property type="entry name" value="ABC_TM1F"/>
    <property type="match status" value="2"/>
</dbReference>
<feature type="transmembrane region" description="Helical" evidence="13">
    <location>
        <begin position="696"/>
        <end position="717"/>
    </location>
</feature>
<dbReference type="Proteomes" id="UP000247832">
    <property type="component" value="Unassembled WGS sequence"/>
</dbReference>
<feature type="transmembrane region" description="Helical" evidence="13">
    <location>
        <begin position="812"/>
        <end position="832"/>
    </location>
</feature>
<keyword evidence="5 13" id="KW-0812">Transmembrane</keyword>
<dbReference type="Pfam" id="PF00664">
    <property type="entry name" value="ABC_membrane"/>
    <property type="match status" value="2"/>
</dbReference>
<dbReference type="CDD" id="cd18543">
    <property type="entry name" value="ABC_6TM_Rv0194_D1_like"/>
    <property type="match status" value="1"/>
</dbReference>
<protein>
    <submittedName>
        <fullName evidence="16">ABC transporter ATP-binding protein</fullName>
    </submittedName>
</protein>
<dbReference type="FunFam" id="3.40.50.300:FF:000221">
    <property type="entry name" value="Multidrug ABC transporter ATP-binding protein"/>
    <property type="match status" value="1"/>
</dbReference>
<dbReference type="Pfam" id="PF00005">
    <property type="entry name" value="ABC_tran"/>
    <property type="match status" value="2"/>
</dbReference>
<dbReference type="Gene3D" id="3.40.50.300">
    <property type="entry name" value="P-loop containing nucleotide triphosphate hydrolases"/>
    <property type="match status" value="2"/>
</dbReference>
<evidence type="ECO:0000256" key="7">
    <source>
        <dbReference type="ARBA" id="ARBA00022840"/>
    </source>
</evidence>
<gene>
    <name evidence="16" type="ORF">CVV68_05750</name>
</gene>
<dbReference type="Gene3D" id="1.20.1560.10">
    <property type="entry name" value="ABC transporter type 1, transmembrane domain"/>
    <property type="match status" value="2"/>
</dbReference>
<keyword evidence="17" id="KW-1185">Reference proteome</keyword>
<sequence>MRHRVDMIISFGAAVLGSTAQTVVPLVTRQIVDNVILIPTSPLWPWLALLIGLGIATFAFSYLRRYRGGRVALAVQYDLRNDMHEHLQAMDAGNLDRMPTGQLVARANSDSALVQGLLSFLPIMSGNVLMMVLSIAVMLYLSPLLAVISLIMAPALLFVSYRMRWRIFPATWDAQQREGDVVQIVDEVVNGVRVVKAFGQEQHEIERIAGSSGKLYGSQLRATRLQARYQPLLQAIPSLGQVAVLAVGGYLVLQHDITLGTFLAFSTYVAQLMAPARQLAGLLTIGQQARAGLERIFQLLDLTPAIADISGALELPDVAGDIEFRDVGFSYTDMADGGANTVLDGVSLHIAAGERVALVGPSGSGKTTATLLVSRFYDPQSGTVLIDGHDIRGVGLNSLRRRISSVFEESFLFSDTVRANIAYGRPDATDEEIESAARICQAHDFILGLPKGYDTMVGERGLILSGGQRQRIAMARAIVADPRILILDDATSAVDVRTEEAIHDGLREIMRGRTTLLVAHRLSSLHLADRIIVFDSGRIVASGTHEHLLDSSAIYRALLTGFTGDDDDAPPPVGEGIEALTAYMARKAAQSGAGSGPGSASKTAPGTTAAAWGRPRESGLLSGAGSAIGAPSIGAGLGRGGGGGWRRNLAPTPELLARVAALRPVRDTAVVDLPRETRPDKDFSLWGLLREFRRPLLLGLLLVVLDAGASLVGPVLVRTGIDQGVSQGLESVLFAASGIYLVATLADFIINVGETFVTGRTAQRVMLSLRIRIWAQLQRLSLDYYEREMAGRIMTRMTTDVDQFESLIENGLLSALVAFVTFAGVGTALVIFNAELALCVFAVIIPLAIATVMFRHRAAKLYDQSRDRIAVVNGDFQESLAGVRESQAFVHEAATIERFHVFGTRYLDSRLAAQRLVATYFPFVAFLADGAAAIVLGVGAGMVAGGGLTTGALIAFLLYIDMFFSPIQQLSQVFDAWQQTRVSVLRIADLMKMDTLTPNAPSAKDPGRLRGELVLDGVHFSYPSEPIQRIGRPALRGPADARQLGPAYAGMSKPPEAIRGLELRIAPGETVALVGETGAGKSTVMKLLIRFYDPVAGSVRVDGRDLRELDLTGYRRQLGYVPQEAFLFTGSIRDNIAYGRPDAGDATVEAAARAVGAHDFIATLDGGYRHELAERGRSLSAGQRQLIALARAELVDPAILMLDEATSNLDLATEAKVTAAMHRLSQGRTTVVIAHRLQTAQAADRIVVLDNGRIVETGSHAELLRRGGAYAAMWEAFEPGGAAAS</sequence>
<dbReference type="EMBL" id="QJVD01000004">
    <property type="protein sequence ID" value="PYI68832.1"/>
    <property type="molecule type" value="Genomic_DNA"/>
</dbReference>
<keyword evidence="6" id="KW-0547">Nucleotide-binding</keyword>
<evidence type="ECO:0000256" key="2">
    <source>
        <dbReference type="ARBA" id="ARBA00022448"/>
    </source>
</evidence>
<feature type="transmembrane region" description="Helical" evidence="13">
    <location>
        <begin position="231"/>
        <end position="251"/>
    </location>
</feature>
<evidence type="ECO:0000313" key="17">
    <source>
        <dbReference type="Proteomes" id="UP000247832"/>
    </source>
</evidence>
<dbReference type="SUPFAM" id="SSF90123">
    <property type="entry name" value="ABC transporter transmembrane region"/>
    <property type="match status" value="2"/>
</dbReference>
<keyword evidence="2" id="KW-0813">Transport</keyword>
<dbReference type="InterPro" id="IPR003439">
    <property type="entry name" value="ABC_transporter-like_ATP-bd"/>
</dbReference>
<feature type="transmembrane region" description="Helical" evidence="13">
    <location>
        <begin position="139"/>
        <end position="159"/>
    </location>
</feature>
<evidence type="ECO:0000256" key="10">
    <source>
        <dbReference type="ARBA" id="ARBA00023455"/>
    </source>
</evidence>
<dbReference type="CDD" id="cd18546">
    <property type="entry name" value="ABC_6TM_Rv0194_D2_like"/>
    <property type="match status" value="1"/>
</dbReference>
<dbReference type="PROSITE" id="PS00211">
    <property type="entry name" value="ABC_TRANSPORTER_1"/>
    <property type="match status" value="1"/>
</dbReference>
<keyword evidence="9 13" id="KW-0472">Membrane</keyword>
<feature type="domain" description="ABC transporter" evidence="14">
    <location>
        <begin position="1041"/>
        <end position="1276"/>
    </location>
</feature>
<evidence type="ECO:0000256" key="11">
    <source>
        <dbReference type="ARBA" id="ARBA00061644"/>
    </source>
</evidence>
<dbReference type="GO" id="GO:0005886">
    <property type="term" value="C:plasma membrane"/>
    <property type="evidence" value="ECO:0007669"/>
    <property type="project" value="UniProtKB-SubCell"/>
</dbReference>
<evidence type="ECO:0000256" key="3">
    <source>
        <dbReference type="ARBA" id="ARBA00022475"/>
    </source>
</evidence>